<keyword evidence="4" id="KW-1003">Cell membrane</keyword>
<evidence type="ECO:0000256" key="1">
    <source>
        <dbReference type="ARBA" id="ARBA00004651"/>
    </source>
</evidence>
<gene>
    <name evidence="11" type="ORF">BV898_05874</name>
</gene>
<keyword evidence="3" id="KW-0813">Transport</keyword>
<evidence type="ECO:0000256" key="6">
    <source>
        <dbReference type="ARBA" id="ARBA00022989"/>
    </source>
</evidence>
<keyword evidence="7" id="KW-0406">Ion transport</keyword>
<sequence>MPPKIDEIGDRAKDFGKEAIGHVGGFLGEFKAFINRGNVVDLAVGVILGAAFGAVVASLVADIFSPILGLFSTASLQDLFIIMRYRKDSNDSLLEVSYPTVAQAKAAGAITLNYGNFFQSIINFLTVSFCLFLLLRLLYAFKDIASSTKPKPSTDWPCPKCRETVKVGAVRCPHCTAEPIAPAEVVPKTSTEGLEELDEREYLDKA</sequence>
<proteinExistence type="inferred from homology"/>
<dbReference type="PANTHER" id="PTHR30266">
    <property type="entry name" value="MECHANOSENSITIVE CHANNEL MSCL"/>
    <property type="match status" value="1"/>
</dbReference>
<protein>
    <submittedName>
        <fullName evidence="11">Large-conductance mechanosensitive channel</fullName>
    </submittedName>
</protein>
<dbReference type="PROSITE" id="PS01327">
    <property type="entry name" value="MSCL"/>
    <property type="match status" value="1"/>
</dbReference>
<evidence type="ECO:0000256" key="5">
    <source>
        <dbReference type="ARBA" id="ARBA00022692"/>
    </source>
</evidence>
<keyword evidence="5 10" id="KW-0812">Transmembrane</keyword>
<dbReference type="InterPro" id="IPR036019">
    <property type="entry name" value="MscL_channel"/>
</dbReference>
<feature type="transmembrane region" description="Helical" evidence="10">
    <location>
        <begin position="39"/>
        <end position="61"/>
    </location>
</feature>
<keyword evidence="8 10" id="KW-0472">Membrane</keyword>
<keyword evidence="12" id="KW-1185">Reference proteome</keyword>
<dbReference type="NCBIfam" id="TIGR00220">
    <property type="entry name" value="mscL"/>
    <property type="match status" value="1"/>
</dbReference>
<evidence type="ECO:0000256" key="8">
    <source>
        <dbReference type="ARBA" id="ARBA00023136"/>
    </source>
</evidence>
<dbReference type="EMBL" id="MTYJ01000033">
    <property type="protein sequence ID" value="OQV20081.1"/>
    <property type="molecule type" value="Genomic_DNA"/>
</dbReference>
<evidence type="ECO:0000256" key="7">
    <source>
        <dbReference type="ARBA" id="ARBA00023065"/>
    </source>
</evidence>
<comment type="similarity">
    <text evidence="2">Belongs to the MscL family.</text>
</comment>
<dbReference type="HAMAP" id="MF_00115">
    <property type="entry name" value="MscL"/>
    <property type="match status" value="1"/>
</dbReference>
<dbReference type="GO" id="GO:0005886">
    <property type="term" value="C:plasma membrane"/>
    <property type="evidence" value="ECO:0007669"/>
    <property type="project" value="UniProtKB-SubCell"/>
</dbReference>
<keyword evidence="9" id="KW-0407">Ion channel</keyword>
<evidence type="ECO:0000313" key="11">
    <source>
        <dbReference type="EMBL" id="OQV20081.1"/>
    </source>
</evidence>
<evidence type="ECO:0000313" key="12">
    <source>
        <dbReference type="Proteomes" id="UP000192578"/>
    </source>
</evidence>
<comment type="caution">
    <text evidence="11">The sequence shown here is derived from an EMBL/GenBank/DDBJ whole genome shotgun (WGS) entry which is preliminary data.</text>
</comment>
<evidence type="ECO:0000256" key="9">
    <source>
        <dbReference type="ARBA" id="ARBA00023303"/>
    </source>
</evidence>
<dbReference type="Pfam" id="PF01741">
    <property type="entry name" value="MscL"/>
    <property type="match status" value="1"/>
</dbReference>
<dbReference type="GO" id="GO:0008381">
    <property type="term" value="F:mechanosensitive monoatomic ion channel activity"/>
    <property type="evidence" value="ECO:0007669"/>
    <property type="project" value="InterPro"/>
</dbReference>
<dbReference type="PANTHER" id="PTHR30266:SF2">
    <property type="entry name" value="LARGE-CONDUCTANCE MECHANOSENSITIVE CHANNEL"/>
    <property type="match status" value="1"/>
</dbReference>
<evidence type="ECO:0000256" key="4">
    <source>
        <dbReference type="ARBA" id="ARBA00022475"/>
    </source>
</evidence>
<feature type="transmembrane region" description="Helical" evidence="10">
    <location>
        <begin position="121"/>
        <end position="141"/>
    </location>
</feature>
<dbReference type="Proteomes" id="UP000192578">
    <property type="component" value="Unassembled WGS sequence"/>
</dbReference>
<dbReference type="InterPro" id="IPR001185">
    <property type="entry name" value="MS_channel"/>
</dbReference>
<reference evidence="12" key="1">
    <citation type="submission" date="2017-01" db="EMBL/GenBank/DDBJ databases">
        <title>Comparative genomics of anhydrobiosis in the tardigrade Hypsibius dujardini.</title>
        <authorList>
            <person name="Yoshida Y."/>
            <person name="Koutsovoulos G."/>
            <person name="Laetsch D."/>
            <person name="Stevens L."/>
            <person name="Kumar S."/>
            <person name="Horikawa D."/>
            <person name="Ishino K."/>
            <person name="Komine S."/>
            <person name="Tomita M."/>
            <person name="Blaxter M."/>
            <person name="Arakawa K."/>
        </authorList>
    </citation>
    <scope>NUCLEOTIDE SEQUENCE [LARGE SCALE GENOMIC DNA]</scope>
    <source>
        <strain evidence="12">Z151</strain>
    </source>
</reference>
<evidence type="ECO:0000256" key="2">
    <source>
        <dbReference type="ARBA" id="ARBA00007254"/>
    </source>
</evidence>
<keyword evidence="6 10" id="KW-1133">Transmembrane helix</keyword>
<name>A0A1W0WXZ3_HYPEX</name>
<dbReference type="InterPro" id="IPR037673">
    <property type="entry name" value="MSC/AndL"/>
</dbReference>
<dbReference type="OrthoDB" id="10069343at2759"/>
<dbReference type="Gene3D" id="1.10.1200.120">
    <property type="entry name" value="Large-conductance mechanosensitive channel, MscL, domain 1"/>
    <property type="match status" value="1"/>
</dbReference>
<dbReference type="InterPro" id="IPR019823">
    <property type="entry name" value="Mechanosensitive_channel_CS"/>
</dbReference>
<dbReference type="SUPFAM" id="SSF81330">
    <property type="entry name" value="Gated mechanosensitive channel"/>
    <property type="match status" value="1"/>
</dbReference>
<evidence type="ECO:0000256" key="10">
    <source>
        <dbReference type="SAM" id="Phobius"/>
    </source>
</evidence>
<organism evidence="11 12">
    <name type="scientific">Hypsibius exemplaris</name>
    <name type="common">Freshwater tardigrade</name>
    <dbReference type="NCBI Taxonomy" id="2072580"/>
    <lineage>
        <taxon>Eukaryota</taxon>
        <taxon>Metazoa</taxon>
        <taxon>Ecdysozoa</taxon>
        <taxon>Tardigrada</taxon>
        <taxon>Eutardigrada</taxon>
        <taxon>Parachela</taxon>
        <taxon>Hypsibioidea</taxon>
        <taxon>Hypsibiidae</taxon>
        <taxon>Hypsibius</taxon>
    </lineage>
</organism>
<comment type="subcellular location">
    <subcellularLocation>
        <location evidence="1">Cell membrane</location>
        <topology evidence="1">Multi-pass membrane protein</topology>
    </subcellularLocation>
</comment>
<evidence type="ECO:0000256" key="3">
    <source>
        <dbReference type="ARBA" id="ARBA00022448"/>
    </source>
</evidence>
<dbReference type="AlphaFoldDB" id="A0A1W0WXZ3"/>
<accession>A0A1W0WXZ3</accession>